<keyword evidence="2" id="KW-1185">Reference proteome</keyword>
<dbReference type="AlphaFoldDB" id="A0AAV7Y1Q9"/>
<sequence length="781" mass="89319">MFVCSGCKRKKQFEGSEAFLAHFVVVHKDLVADSNMFCGYLSCFGRKFSKLNSFRAHVRKHDKNVINQSVEFSGSGFNYTSNVDLDFQQLHYAQEMLSRNVPVIEANFVNDVGDRNVEGGNLDSAAFDSALAQSVIGFISSLYDSDSFTESQIQKVIDGHMEMLKSGFLHLLKENVLKLLASSSASEKDKRNIDRMFVSCENMYEGLETHFKRQSEIEKSGAYIKPKSFSLGTALEDRVENGCVVKVPVNLIGQFIEFNDEILTYVRHLENSIVEHGPCENIIQGKLWKTMVKPRFGDKFVLPLSFSYDDYETNKELGTHTGVHNMGAGCICISCLPPKFRSQFENIFLVLLIHAGDRVKGNAETFRKVIDELKYLEEEGISVVTSDGNVTVYFALALVYGDNKGANGVLGFVESFSRAKHYCRICFENIETIKKQVVADPAKRRTCETYEHDLVVDNASLTGRKVMDPNEMRNKPPLISHDDLTKHKRIRLNANEFRCFLRYFGLMFGHLVKDEDKDVWNLYLIARQIQVIVTAPKVFSFDIPVLRQLIMEHHTEYMRLFEKDLKPKFHFIVHEPEILELLGPLDPISTYRSEAKYKEGSDVAQKSYNRINLPFTIAKRHQLKLAFRFLSGRGLVPKFEYTALHCVPVQSVKNYDKFSHVIPADRQGVWNCVNKLKVNGAQYYLGAVVLLSLRPDNLPVFGSICVISLPDDSLAFLVVQELEIIRFDRHVHAYEVKMGNQWHFIEIDTLLHFWPTHVRFINVHYVSYRCSVSTFAKSRVI</sequence>
<dbReference type="EMBL" id="JAPTSV010000002">
    <property type="protein sequence ID" value="KAJ1530189.1"/>
    <property type="molecule type" value="Genomic_DNA"/>
</dbReference>
<organism evidence="1 2">
    <name type="scientific">Megalurothrips usitatus</name>
    <name type="common">bean blossom thrips</name>
    <dbReference type="NCBI Taxonomy" id="439358"/>
    <lineage>
        <taxon>Eukaryota</taxon>
        <taxon>Metazoa</taxon>
        <taxon>Ecdysozoa</taxon>
        <taxon>Arthropoda</taxon>
        <taxon>Hexapoda</taxon>
        <taxon>Insecta</taxon>
        <taxon>Pterygota</taxon>
        <taxon>Neoptera</taxon>
        <taxon>Paraneoptera</taxon>
        <taxon>Thysanoptera</taxon>
        <taxon>Terebrantia</taxon>
        <taxon>Thripoidea</taxon>
        <taxon>Thripidae</taxon>
        <taxon>Megalurothrips</taxon>
    </lineage>
</organism>
<evidence type="ECO:0000313" key="2">
    <source>
        <dbReference type="Proteomes" id="UP001075354"/>
    </source>
</evidence>
<proteinExistence type="predicted"/>
<reference evidence="1" key="1">
    <citation type="submission" date="2022-12" db="EMBL/GenBank/DDBJ databases">
        <title>Chromosome-level genome assembly of the bean flower thrips Megalurothrips usitatus.</title>
        <authorList>
            <person name="Ma L."/>
            <person name="Liu Q."/>
            <person name="Li H."/>
            <person name="Cai W."/>
        </authorList>
    </citation>
    <scope>NUCLEOTIDE SEQUENCE</scope>
    <source>
        <strain evidence="1">Cailab_2022a</strain>
    </source>
</reference>
<protein>
    <recommendedName>
        <fullName evidence="3">C2H2-type domain-containing protein</fullName>
    </recommendedName>
</protein>
<comment type="caution">
    <text evidence="1">The sequence shown here is derived from an EMBL/GenBank/DDBJ whole genome shotgun (WGS) entry which is preliminary data.</text>
</comment>
<dbReference type="Proteomes" id="UP001075354">
    <property type="component" value="Chromosome 2"/>
</dbReference>
<evidence type="ECO:0008006" key="3">
    <source>
        <dbReference type="Google" id="ProtNLM"/>
    </source>
</evidence>
<accession>A0AAV7Y1Q9</accession>
<evidence type="ECO:0000313" key="1">
    <source>
        <dbReference type="EMBL" id="KAJ1530189.1"/>
    </source>
</evidence>
<name>A0AAV7Y1Q9_9NEOP</name>
<gene>
    <name evidence="1" type="ORF">ONE63_005117</name>
</gene>